<reference evidence="9" key="1">
    <citation type="submission" date="2023-10" db="EMBL/GenBank/DDBJ databases">
        <authorList>
            <person name="Hackl T."/>
        </authorList>
    </citation>
    <scope>NUCLEOTIDE SEQUENCE</scope>
</reference>
<evidence type="ECO:0000313" key="10">
    <source>
        <dbReference type="Proteomes" id="UP001295740"/>
    </source>
</evidence>
<protein>
    <submittedName>
        <fullName evidence="9">Uu.00g102900.m01.CDS01</fullName>
    </submittedName>
</protein>
<dbReference type="PANTHER" id="PTHR13296">
    <property type="entry name" value="BCAS2 PROTEIN"/>
    <property type="match status" value="1"/>
</dbReference>
<evidence type="ECO:0000256" key="3">
    <source>
        <dbReference type="ARBA" id="ARBA00022664"/>
    </source>
</evidence>
<evidence type="ECO:0000313" key="9">
    <source>
        <dbReference type="EMBL" id="CAJ2502896.1"/>
    </source>
</evidence>
<evidence type="ECO:0000256" key="6">
    <source>
        <dbReference type="ARBA" id="ARBA00023242"/>
    </source>
</evidence>
<evidence type="ECO:0000256" key="1">
    <source>
        <dbReference type="ARBA" id="ARBA00004123"/>
    </source>
</evidence>
<comment type="caution">
    <text evidence="9">The sequence shown here is derived from an EMBL/GenBank/DDBJ whole genome shotgun (WGS) entry which is preliminary data.</text>
</comment>
<keyword evidence="7" id="KW-0175">Coiled coil</keyword>
<evidence type="ECO:0000256" key="5">
    <source>
        <dbReference type="ARBA" id="ARBA00023187"/>
    </source>
</evidence>
<feature type="coiled-coil region" evidence="7">
    <location>
        <begin position="132"/>
        <end position="166"/>
    </location>
</feature>
<dbReference type="GO" id="GO:0071013">
    <property type="term" value="C:catalytic step 2 spliceosome"/>
    <property type="evidence" value="ECO:0007669"/>
    <property type="project" value="TreeGrafter"/>
</dbReference>
<dbReference type="Pfam" id="PF05700">
    <property type="entry name" value="BCAS2"/>
    <property type="match status" value="1"/>
</dbReference>
<evidence type="ECO:0000256" key="4">
    <source>
        <dbReference type="ARBA" id="ARBA00022728"/>
    </source>
</evidence>
<keyword evidence="4" id="KW-0747">Spliceosome</keyword>
<evidence type="ECO:0000256" key="7">
    <source>
        <dbReference type="SAM" id="Coils"/>
    </source>
</evidence>
<dbReference type="GO" id="GO:0071011">
    <property type="term" value="C:precatalytic spliceosome"/>
    <property type="evidence" value="ECO:0007669"/>
    <property type="project" value="TreeGrafter"/>
</dbReference>
<dbReference type="PANTHER" id="PTHR13296:SF0">
    <property type="entry name" value="PRE-MRNA-SPLICING FACTOR SPF27"/>
    <property type="match status" value="1"/>
</dbReference>
<proteinExistence type="inferred from homology"/>
<feature type="region of interest" description="Disordered" evidence="8">
    <location>
        <begin position="1"/>
        <end position="52"/>
    </location>
</feature>
<keyword evidence="5" id="KW-0508">mRNA splicing</keyword>
<evidence type="ECO:0000256" key="2">
    <source>
        <dbReference type="ARBA" id="ARBA00010788"/>
    </source>
</evidence>
<feature type="compositionally biased region" description="Low complexity" evidence="8">
    <location>
        <begin position="35"/>
        <end position="45"/>
    </location>
</feature>
<dbReference type="AlphaFoldDB" id="A0AAI8VDF0"/>
<evidence type="ECO:0000256" key="8">
    <source>
        <dbReference type="SAM" id="MobiDB-lite"/>
    </source>
</evidence>
<dbReference type="InterPro" id="IPR008409">
    <property type="entry name" value="SPF27"/>
</dbReference>
<name>A0AAI8VDF0_9PEZI</name>
<gene>
    <name evidence="9" type="ORF">KHLLAP_LOCUS3364</name>
</gene>
<comment type="similarity">
    <text evidence="2">Belongs to the SPF27 family.</text>
</comment>
<organism evidence="9 10">
    <name type="scientific">Anthostomella pinea</name>
    <dbReference type="NCBI Taxonomy" id="933095"/>
    <lineage>
        <taxon>Eukaryota</taxon>
        <taxon>Fungi</taxon>
        <taxon>Dikarya</taxon>
        <taxon>Ascomycota</taxon>
        <taxon>Pezizomycotina</taxon>
        <taxon>Sordariomycetes</taxon>
        <taxon>Xylariomycetidae</taxon>
        <taxon>Xylariales</taxon>
        <taxon>Xylariaceae</taxon>
        <taxon>Anthostomella</taxon>
    </lineage>
</organism>
<dbReference type="GO" id="GO:0006397">
    <property type="term" value="P:mRNA processing"/>
    <property type="evidence" value="ECO:0007669"/>
    <property type="project" value="UniProtKB-KW"/>
</dbReference>
<keyword evidence="6" id="KW-0539">Nucleus</keyword>
<dbReference type="Proteomes" id="UP001295740">
    <property type="component" value="Unassembled WGS sequence"/>
</dbReference>
<sequence length="208" mass="22830">MSSIRTTVHESLPYIDPEPTQAERAAAQALIDAELSTTPSTSPSPSTLPPAVESQFSPLITQEHARIASGQTPLAAIDQSRYETQEEDTPTSATDLQKSLARAYTADAYLSGRQTHLQLLERFGRNAWLVGNWQLEAELAALERELEAARREVDIVNIARRRVQDEVGGELAGLEGAWRRSVGRVLETEVATEGMRLQVLERQRGAAA</sequence>
<keyword evidence="3" id="KW-0507">mRNA processing</keyword>
<dbReference type="GO" id="GO:0008380">
    <property type="term" value="P:RNA splicing"/>
    <property type="evidence" value="ECO:0007669"/>
    <property type="project" value="UniProtKB-KW"/>
</dbReference>
<accession>A0AAI8VDF0</accession>
<keyword evidence="10" id="KW-1185">Reference proteome</keyword>
<dbReference type="EMBL" id="CAUWAG010000004">
    <property type="protein sequence ID" value="CAJ2502896.1"/>
    <property type="molecule type" value="Genomic_DNA"/>
</dbReference>
<dbReference type="GO" id="GO:0000974">
    <property type="term" value="C:Prp19 complex"/>
    <property type="evidence" value="ECO:0007669"/>
    <property type="project" value="TreeGrafter"/>
</dbReference>
<comment type="subcellular location">
    <subcellularLocation>
        <location evidence="1">Nucleus</location>
    </subcellularLocation>
</comment>